<evidence type="ECO:0000313" key="11">
    <source>
        <dbReference type="Proteomes" id="UP000275267"/>
    </source>
</evidence>
<evidence type="ECO:0000256" key="4">
    <source>
        <dbReference type="ARBA" id="ARBA00022963"/>
    </source>
</evidence>
<evidence type="ECO:0000256" key="2">
    <source>
        <dbReference type="ARBA" id="ARBA00022801"/>
    </source>
</evidence>
<accession>A0A3L6SRG5</accession>
<organism evidence="10 11">
    <name type="scientific">Panicum miliaceum</name>
    <name type="common">Proso millet</name>
    <name type="synonym">Broomcorn millet</name>
    <dbReference type="NCBI Taxonomy" id="4540"/>
    <lineage>
        <taxon>Eukaryota</taxon>
        <taxon>Viridiplantae</taxon>
        <taxon>Streptophyta</taxon>
        <taxon>Embryophyta</taxon>
        <taxon>Tracheophyta</taxon>
        <taxon>Spermatophyta</taxon>
        <taxon>Magnoliopsida</taxon>
        <taxon>Liliopsida</taxon>
        <taxon>Poales</taxon>
        <taxon>Poaceae</taxon>
        <taxon>PACMAD clade</taxon>
        <taxon>Panicoideae</taxon>
        <taxon>Panicodae</taxon>
        <taxon>Paniceae</taxon>
        <taxon>Panicinae</taxon>
        <taxon>Panicum</taxon>
        <taxon>Panicum sect. Panicum</taxon>
    </lineage>
</organism>
<feature type="active site" description="Nucleophile" evidence="7">
    <location>
        <position position="63"/>
    </location>
</feature>
<feature type="short sequence motif" description="DGA/G" evidence="7">
    <location>
        <begin position="218"/>
        <end position="220"/>
    </location>
</feature>
<feature type="domain" description="PNPLA" evidence="9">
    <location>
        <begin position="19"/>
        <end position="231"/>
    </location>
</feature>
<keyword evidence="5 7" id="KW-0443">Lipid metabolism</keyword>
<evidence type="ECO:0000256" key="5">
    <source>
        <dbReference type="ARBA" id="ARBA00023098"/>
    </source>
</evidence>
<dbReference type="PANTHER" id="PTHR32176">
    <property type="entry name" value="XYLOSE ISOMERASE"/>
    <property type="match status" value="1"/>
</dbReference>
<evidence type="ECO:0000256" key="8">
    <source>
        <dbReference type="RuleBase" id="RU361262"/>
    </source>
</evidence>
<feature type="short sequence motif" description="GXGXXG" evidence="7">
    <location>
        <begin position="23"/>
        <end position="28"/>
    </location>
</feature>
<comment type="similarity">
    <text evidence="1 8">Belongs to the patatin family.</text>
</comment>
<sequence length="477" mass="52886">MESNYACPPPRKGNLITILSIDGGGVKGIIPATFLAFLESKLQDLDGSNARIANYFDVIAGTSTGGLITAMLATPSPSNAKQPCYEAKDIVPFYLKHCPHIFPCRPGFFGWLCKILHIIKMMIGPKYNGKYLHKIINDLLGETRVKETLTNVVIPTYDVKCVKPTIFSTFKARSNTLMDARLADVCIGTSAAPTVLPAHYFETVDYHTGASRIFNIIDGGLVANNPTLVAMSEITKQIRLRSKEFTETKPLDYHRYLVISIGTGLPEQDIKFDALHVAKWGFFEWLGRHYTMPLLHMFLHASSDMTDSHVANLFKSIGCSDQLLRIQEHNIPIASVSADLATEKNLQGLVKIGENLLQRPLSKDDCKINHVEPMPKDSCTLTYADLLTRFAKLLSDERKLRLQNIELDARVLANHESLFEPLILVSTCLFKGVKLSMDIHQNPIALTNTPGNNPTVQCRTTWICNGYRIGVGAGLGD</sequence>
<dbReference type="EC" id="3.1.1.-" evidence="8"/>
<proteinExistence type="inferred from homology"/>
<dbReference type="FunFam" id="3.40.1090.10:FF:000005">
    <property type="entry name" value="Patatin"/>
    <property type="match status" value="1"/>
</dbReference>
<keyword evidence="4 7" id="KW-0442">Lipid degradation</keyword>
<comment type="function">
    <text evidence="6">Possesses non-specific lipolytic acyl hydrolase (LAH) activity. Hydrolyzes phospholipids as well as galactolipids. May play a role in disease resistance.</text>
</comment>
<comment type="caution">
    <text evidence="10">The sequence shown here is derived from an EMBL/GenBank/DDBJ whole genome shotgun (WGS) entry which is preliminary data.</text>
</comment>
<dbReference type="PROSITE" id="PS51635">
    <property type="entry name" value="PNPLA"/>
    <property type="match status" value="1"/>
</dbReference>
<keyword evidence="3" id="KW-0611">Plant defense</keyword>
<evidence type="ECO:0000256" key="6">
    <source>
        <dbReference type="ARBA" id="ARBA00025642"/>
    </source>
</evidence>
<dbReference type="STRING" id="4540.A0A3L6SRG5"/>
<dbReference type="InterPro" id="IPR002641">
    <property type="entry name" value="PNPLA_dom"/>
</dbReference>
<dbReference type="Gene3D" id="3.40.1090.10">
    <property type="entry name" value="Cytosolic phospholipase A2 catalytic domain"/>
    <property type="match status" value="1"/>
</dbReference>
<dbReference type="EMBL" id="PQIB02000004">
    <property type="protein sequence ID" value="RLN24625.1"/>
    <property type="molecule type" value="Genomic_DNA"/>
</dbReference>
<reference evidence="11" key="1">
    <citation type="journal article" date="2019" name="Nat. Commun.">
        <title>The genome of broomcorn millet.</title>
        <authorList>
            <person name="Zou C."/>
            <person name="Miki D."/>
            <person name="Li D."/>
            <person name="Tang Q."/>
            <person name="Xiao L."/>
            <person name="Rajput S."/>
            <person name="Deng P."/>
            <person name="Jia W."/>
            <person name="Huang R."/>
            <person name="Zhang M."/>
            <person name="Sun Y."/>
            <person name="Hu J."/>
            <person name="Fu X."/>
            <person name="Schnable P.S."/>
            <person name="Li F."/>
            <person name="Zhang H."/>
            <person name="Feng B."/>
            <person name="Zhu X."/>
            <person name="Liu R."/>
            <person name="Schnable J.C."/>
            <person name="Zhu J.-K."/>
            <person name="Zhang H."/>
        </authorList>
    </citation>
    <scope>NUCLEOTIDE SEQUENCE [LARGE SCALE GENOMIC DNA]</scope>
</reference>
<evidence type="ECO:0000256" key="1">
    <source>
        <dbReference type="ARBA" id="ARBA00010240"/>
    </source>
</evidence>
<evidence type="ECO:0000256" key="3">
    <source>
        <dbReference type="ARBA" id="ARBA00022821"/>
    </source>
</evidence>
<protein>
    <recommendedName>
        <fullName evidence="8">Patatin</fullName>
        <ecNumber evidence="8">3.1.1.-</ecNumber>
    </recommendedName>
</protein>
<dbReference type="AlphaFoldDB" id="A0A3L6SRG5"/>
<keyword evidence="11" id="KW-1185">Reference proteome</keyword>
<comment type="function">
    <text evidence="8">Lipolytic acyl hydrolase (LAH).</text>
</comment>
<gene>
    <name evidence="10" type="ORF">C2845_PM07G31540</name>
</gene>
<dbReference type="SUPFAM" id="SSF52151">
    <property type="entry name" value="FabD/lysophospholipase-like"/>
    <property type="match status" value="1"/>
</dbReference>
<dbReference type="PANTHER" id="PTHR32176:SF99">
    <property type="entry name" value="PATATIN"/>
    <property type="match status" value="1"/>
</dbReference>
<comment type="domain">
    <text evidence="8">The nitrogen atoms of the two glycine residues in the GGXR motif define the oxyanion hole, and stabilize the oxyanion that forms during the nucleophilic attack by the catalytic serine during substrate cleavage.</text>
</comment>
<evidence type="ECO:0000256" key="7">
    <source>
        <dbReference type="PROSITE-ProRule" id="PRU01161"/>
    </source>
</evidence>
<evidence type="ECO:0000313" key="10">
    <source>
        <dbReference type="EMBL" id="RLN24625.1"/>
    </source>
</evidence>
<dbReference type="GO" id="GO:0016042">
    <property type="term" value="P:lipid catabolic process"/>
    <property type="evidence" value="ECO:0007669"/>
    <property type="project" value="UniProtKB-UniRule"/>
</dbReference>
<keyword evidence="2 7" id="KW-0378">Hydrolase</keyword>
<dbReference type="Pfam" id="PF01734">
    <property type="entry name" value="Patatin"/>
    <property type="match status" value="1"/>
</dbReference>
<dbReference type="Proteomes" id="UP000275267">
    <property type="component" value="Unassembled WGS sequence"/>
</dbReference>
<dbReference type="OrthoDB" id="1658288at2759"/>
<name>A0A3L6SRG5_PANMI</name>
<evidence type="ECO:0000259" key="9">
    <source>
        <dbReference type="PROSITE" id="PS51635"/>
    </source>
</evidence>
<dbReference type="GO" id="GO:0004620">
    <property type="term" value="F:phospholipase activity"/>
    <property type="evidence" value="ECO:0007669"/>
    <property type="project" value="TreeGrafter"/>
</dbReference>
<dbReference type="GO" id="GO:0006952">
    <property type="term" value="P:defense response"/>
    <property type="evidence" value="ECO:0007669"/>
    <property type="project" value="UniProtKB-KW"/>
</dbReference>
<dbReference type="GO" id="GO:0047372">
    <property type="term" value="F:monoacylglycerol lipase activity"/>
    <property type="evidence" value="ECO:0007669"/>
    <property type="project" value="TreeGrafter"/>
</dbReference>
<feature type="active site" description="Proton acceptor" evidence="7">
    <location>
        <position position="218"/>
    </location>
</feature>
<feature type="short sequence motif" description="GXSXG" evidence="7">
    <location>
        <begin position="61"/>
        <end position="65"/>
    </location>
</feature>
<dbReference type="InterPro" id="IPR016035">
    <property type="entry name" value="Acyl_Trfase/lysoPLipase"/>
</dbReference>